<proteinExistence type="predicted"/>
<feature type="domain" description="IraD/Gp25-like" evidence="1">
    <location>
        <begin position="25"/>
        <end position="115"/>
    </location>
</feature>
<organism evidence="2 3">
    <name type="scientific">Methanolobus sediminis</name>
    <dbReference type="NCBI Taxonomy" id="3072978"/>
    <lineage>
        <taxon>Archaea</taxon>
        <taxon>Methanobacteriati</taxon>
        <taxon>Methanobacteriota</taxon>
        <taxon>Stenosarchaea group</taxon>
        <taxon>Methanomicrobia</taxon>
        <taxon>Methanosarcinales</taxon>
        <taxon>Methanosarcinaceae</taxon>
        <taxon>Methanolobus</taxon>
    </lineage>
</organism>
<dbReference type="GeneID" id="84233757"/>
<gene>
    <name evidence="2" type="ORF">RE474_13530</name>
</gene>
<dbReference type="InterPro" id="IPR007048">
    <property type="entry name" value="IraD/Gp25-like"/>
</dbReference>
<protein>
    <submittedName>
        <fullName evidence="2">GPW/gp25 family protein</fullName>
    </submittedName>
</protein>
<accession>A0AA51UKJ8</accession>
<dbReference type="Pfam" id="PF04965">
    <property type="entry name" value="GPW_gp25"/>
    <property type="match status" value="1"/>
</dbReference>
<dbReference type="Gene3D" id="3.10.450.40">
    <property type="match status" value="1"/>
</dbReference>
<name>A0AA51UKJ8_9EURY</name>
<dbReference type="AlphaFoldDB" id="A0AA51UKJ8"/>
<dbReference type="Proteomes" id="UP001182908">
    <property type="component" value="Chromosome"/>
</dbReference>
<evidence type="ECO:0000259" key="1">
    <source>
        <dbReference type="Pfam" id="PF04965"/>
    </source>
</evidence>
<evidence type="ECO:0000313" key="3">
    <source>
        <dbReference type="Proteomes" id="UP001182908"/>
    </source>
</evidence>
<keyword evidence="3" id="KW-1185">Reference proteome</keyword>
<dbReference type="RefSeq" id="WP_309310892.1">
    <property type="nucleotide sequence ID" value="NZ_CP133592.1"/>
</dbReference>
<dbReference type="EMBL" id="CP133592">
    <property type="protein sequence ID" value="WMW25084.1"/>
    <property type="molecule type" value="Genomic_DNA"/>
</dbReference>
<dbReference type="KEGG" id="mseb:RE474_13530"/>
<dbReference type="SUPFAM" id="SSF160719">
    <property type="entry name" value="gpW/gp25-like"/>
    <property type="match status" value="1"/>
</dbReference>
<reference evidence="2 3" key="1">
    <citation type="submission" date="2023-08" db="EMBL/GenBank/DDBJ databases">
        <title>Methanolobus mangrovi sp. nov. and Methanolobus sediminis sp. nov, two novel methylotrophic methanogens isolated from mangrove sediments in China.</title>
        <authorList>
            <person name="Zhou J."/>
        </authorList>
    </citation>
    <scope>NUCLEOTIDE SEQUENCE [LARGE SCALE GENOMIC DNA]</scope>
    <source>
        <strain evidence="2 3">FTZ6</strain>
    </source>
</reference>
<sequence length="129" mass="14781">MDADFLGVGVSFPLKTENGKITWSKYEDSIRESILLILGTSIGERVMRPDFGCRIHDLAFSVNDTSTASFAIFHVEEALKKWEPRIELIKVDANNDEQELNRLNISIEYRIISSNTRYNLVYPFYVGSE</sequence>
<evidence type="ECO:0000313" key="2">
    <source>
        <dbReference type="EMBL" id="WMW25084.1"/>
    </source>
</evidence>